<evidence type="ECO:0000313" key="1">
    <source>
        <dbReference type="EMBL" id="QCD79179.1"/>
    </source>
</evidence>
<evidence type="ECO:0000313" key="2">
    <source>
        <dbReference type="Proteomes" id="UP000501690"/>
    </source>
</evidence>
<dbReference type="AlphaFoldDB" id="A0A4D6KV80"/>
<gene>
    <name evidence="1" type="ORF">DEO72_LG1g2818</name>
</gene>
<accession>A0A4D6KV80</accession>
<protein>
    <submittedName>
        <fullName evidence="1">Uncharacterized protein</fullName>
    </submittedName>
</protein>
<dbReference type="Proteomes" id="UP000501690">
    <property type="component" value="Linkage Group LG1"/>
</dbReference>
<name>A0A4D6KV80_VIGUN</name>
<proteinExistence type="predicted"/>
<sequence length="85" mass="9778">MATQGCSLVVLEVQWSVRDRGSYGWVPEDCPPRCYPMSLVVLGQIRIVICIRELHLVLRIVVVTRSFPRVDYRWWPVVGGASRHL</sequence>
<reference evidence="1 2" key="1">
    <citation type="submission" date="2019-04" db="EMBL/GenBank/DDBJ databases">
        <title>An improved genome assembly and genetic linkage map for asparagus bean, Vigna unguiculata ssp. sesquipedialis.</title>
        <authorList>
            <person name="Xia Q."/>
            <person name="Zhang R."/>
            <person name="Dong Y."/>
        </authorList>
    </citation>
    <scope>NUCLEOTIDE SEQUENCE [LARGE SCALE GENOMIC DNA]</scope>
    <source>
        <tissue evidence="1">Leaf</tissue>
    </source>
</reference>
<dbReference type="EMBL" id="CP039345">
    <property type="protein sequence ID" value="QCD79179.1"/>
    <property type="molecule type" value="Genomic_DNA"/>
</dbReference>
<keyword evidence="2" id="KW-1185">Reference proteome</keyword>
<organism evidence="1 2">
    <name type="scientific">Vigna unguiculata</name>
    <name type="common">Cowpea</name>
    <dbReference type="NCBI Taxonomy" id="3917"/>
    <lineage>
        <taxon>Eukaryota</taxon>
        <taxon>Viridiplantae</taxon>
        <taxon>Streptophyta</taxon>
        <taxon>Embryophyta</taxon>
        <taxon>Tracheophyta</taxon>
        <taxon>Spermatophyta</taxon>
        <taxon>Magnoliopsida</taxon>
        <taxon>eudicotyledons</taxon>
        <taxon>Gunneridae</taxon>
        <taxon>Pentapetalae</taxon>
        <taxon>rosids</taxon>
        <taxon>fabids</taxon>
        <taxon>Fabales</taxon>
        <taxon>Fabaceae</taxon>
        <taxon>Papilionoideae</taxon>
        <taxon>50 kb inversion clade</taxon>
        <taxon>NPAAA clade</taxon>
        <taxon>indigoferoid/millettioid clade</taxon>
        <taxon>Phaseoleae</taxon>
        <taxon>Vigna</taxon>
    </lineage>
</organism>